<dbReference type="Proteomes" id="UP001187192">
    <property type="component" value="Unassembled WGS sequence"/>
</dbReference>
<feature type="region of interest" description="Disordered" evidence="1">
    <location>
        <begin position="104"/>
        <end position="125"/>
    </location>
</feature>
<dbReference type="AlphaFoldDB" id="A0AA88EC17"/>
<accession>A0AA88EC17</accession>
<keyword evidence="3" id="KW-1185">Reference proteome</keyword>
<feature type="compositionally biased region" description="Gly residues" evidence="1">
    <location>
        <begin position="158"/>
        <end position="171"/>
    </location>
</feature>
<evidence type="ECO:0000313" key="3">
    <source>
        <dbReference type="Proteomes" id="UP001187192"/>
    </source>
</evidence>
<sequence length="204" mass="20811">MGGVGGGRLGLRFSSVWGPDWGLVSRGGAGFGPGFGSRFGSIGGPDRVGLGEGEGVQIVLGFFKSRWLGGSSSELGVPGLPEFGRGRGWGEVAMVVKKSAWVQGAGGDPERGGRGKLRYGGNVGLGKNGRGPNPIGEVARGCGGLGIARRVGNQSLVGRGGGGNPVVGGWWGLPSRQERGDRERERKREGGAPAAPPRQRERGG</sequence>
<feature type="compositionally biased region" description="Basic and acidic residues" evidence="1">
    <location>
        <begin position="176"/>
        <end position="190"/>
    </location>
</feature>
<feature type="region of interest" description="Disordered" evidence="1">
    <location>
        <begin position="155"/>
        <end position="204"/>
    </location>
</feature>
<dbReference type="EMBL" id="BTGU01010123">
    <property type="protein sequence ID" value="GMN71580.1"/>
    <property type="molecule type" value="Genomic_DNA"/>
</dbReference>
<protein>
    <submittedName>
        <fullName evidence="2">Uncharacterized protein</fullName>
    </submittedName>
</protein>
<comment type="caution">
    <text evidence="2">The sequence shown here is derived from an EMBL/GenBank/DDBJ whole genome shotgun (WGS) entry which is preliminary data.</text>
</comment>
<reference evidence="2" key="1">
    <citation type="submission" date="2023-07" db="EMBL/GenBank/DDBJ databases">
        <title>draft genome sequence of fig (Ficus carica).</title>
        <authorList>
            <person name="Takahashi T."/>
            <person name="Nishimura K."/>
        </authorList>
    </citation>
    <scope>NUCLEOTIDE SEQUENCE</scope>
</reference>
<name>A0AA88EC17_FICCA</name>
<proteinExistence type="predicted"/>
<organism evidence="2 3">
    <name type="scientific">Ficus carica</name>
    <name type="common">Common fig</name>
    <dbReference type="NCBI Taxonomy" id="3494"/>
    <lineage>
        <taxon>Eukaryota</taxon>
        <taxon>Viridiplantae</taxon>
        <taxon>Streptophyta</taxon>
        <taxon>Embryophyta</taxon>
        <taxon>Tracheophyta</taxon>
        <taxon>Spermatophyta</taxon>
        <taxon>Magnoliopsida</taxon>
        <taxon>eudicotyledons</taxon>
        <taxon>Gunneridae</taxon>
        <taxon>Pentapetalae</taxon>
        <taxon>rosids</taxon>
        <taxon>fabids</taxon>
        <taxon>Rosales</taxon>
        <taxon>Moraceae</taxon>
        <taxon>Ficeae</taxon>
        <taxon>Ficus</taxon>
    </lineage>
</organism>
<evidence type="ECO:0000313" key="2">
    <source>
        <dbReference type="EMBL" id="GMN71580.1"/>
    </source>
</evidence>
<evidence type="ECO:0000256" key="1">
    <source>
        <dbReference type="SAM" id="MobiDB-lite"/>
    </source>
</evidence>
<gene>
    <name evidence="2" type="ORF">TIFTF001_051854</name>
</gene>